<dbReference type="Proteomes" id="UP000001449">
    <property type="component" value="Chromosome 1"/>
</dbReference>
<reference evidence="2 3" key="1">
    <citation type="journal article" date="2004" name="Science">
        <title>The genome of the diatom Thalassiosira pseudonana: ecology, evolution, and metabolism.</title>
        <authorList>
            <person name="Armbrust E.V."/>
            <person name="Berges J.A."/>
            <person name="Bowler C."/>
            <person name="Green B.R."/>
            <person name="Martinez D."/>
            <person name="Putnam N.H."/>
            <person name="Zhou S."/>
            <person name="Allen A.E."/>
            <person name="Apt K.E."/>
            <person name="Bechner M."/>
            <person name="Brzezinski M.A."/>
            <person name="Chaal B.K."/>
            <person name="Chiovitti A."/>
            <person name="Davis A.K."/>
            <person name="Demarest M.S."/>
            <person name="Detter J.C."/>
            <person name="Glavina T."/>
            <person name="Goodstein D."/>
            <person name="Hadi M.Z."/>
            <person name="Hellsten U."/>
            <person name="Hildebrand M."/>
            <person name="Jenkins B.D."/>
            <person name="Jurka J."/>
            <person name="Kapitonov V.V."/>
            <person name="Kroger N."/>
            <person name="Lau W.W."/>
            <person name="Lane T.W."/>
            <person name="Larimer F.W."/>
            <person name="Lippmeier J.C."/>
            <person name="Lucas S."/>
            <person name="Medina M."/>
            <person name="Montsant A."/>
            <person name="Obornik M."/>
            <person name="Parker M.S."/>
            <person name="Palenik B."/>
            <person name="Pazour G.J."/>
            <person name="Richardson P.M."/>
            <person name="Rynearson T.A."/>
            <person name="Saito M.A."/>
            <person name="Schwartz D.C."/>
            <person name="Thamatrakoln K."/>
            <person name="Valentin K."/>
            <person name="Vardi A."/>
            <person name="Wilkerson F.P."/>
            <person name="Rokhsar D.S."/>
        </authorList>
    </citation>
    <scope>NUCLEOTIDE SEQUENCE [LARGE SCALE GENOMIC DNA]</scope>
    <source>
        <strain evidence="2 3">CCMP1335</strain>
    </source>
</reference>
<dbReference type="AlphaFoldDB" id="B8BS95"/>
<proteinExistence type="predicted"/>
<name>B8BS95_THAPS</name>
<dbReference type="PaxDb" id="35128-Thaps1906"/>
<evidence type="ECO:0000313" key="3">
    <source>
        <dbReference type="Proteomes" id="UP000001449"/>
    </source>
</evidence>
<accession>B8BS95</accession>
<feature type="region of interest" description="Disordered" evidence="1">
    <location>
        <begin position="50"/>
        <end position="77"/>
    </location>
</feature>
<feature type="compositionally biased region" description="Low complexity" evidence="1">
    <location>
        <begin position="51"/>
        <end position="73"/>
    </location>
</feature>
<dbReference type="InParanoid" id="B8BS95"/>
<evidence type="ECO:0000313" key="2">
    <source>
        <dbReference type="EMBL" id="EED96681.1"/>
    </source>
</evidence>
<keyword evidence="3" id="KW-1185">Reference proteome</keyword>
<evidence type="ECO:0000256" key="1">
    <source>
        <dbReference type="SAM" id="MobiDB-lite"/>
    </source>
</evidence>
<dbReference type="GeneID" id="7449781"/>
<dbReference type="RefSeq" id="XP_002287040.1">
    <property type="nucleotide sequence ID" value="XM_002287004.1"/>
</dbReference>
<reference evidence="2 3" key="2">
    <citation type="journal article" date="2008" name="Nature">
        <title>The Phaeodactylum genome reveals the evolutionary history of diatom genomes.</title>
        <authorList>
            <person name="Bowler C."/>
            <person name="Allen A.E."/>
            <person name="Badger J.H."/>
            <person name="Grimwood J."/>
            <person name="Jabbari K."/>
            <person name="Kuo A."/>
            <person name="Maheswari U."/>
            <person name="Martens C."/>
            <person name="Maumus F."/>
            <person name="Otillar R.P."/>
            <person name="Rayko E."/>
            <person name="Salamov A."/>
            <person name="Vandepoele K."/>
            <person name="Beszteri B."/>
            <person name="Gruber A."/>
            <person name="Heijde M."/>
            <person name="Katinka M."/>
            <person name="Mock T."/>
            <person name="Valentin K."/>
            <person name="Verret F."/>
            <person name="Berges J.A."/>
            <person name="Brownlee C."/>
            <person name="Cadoret J.P."/>
            <person name="Chiovitti A."/>
            <person name="Choi C.J."/>
            <person name="Coesel S."/>
            <person name="De Martino A."/>
            <person name="Detter J.C."/>
            <person name="Durkin C."/>
            <person name="Falciatore A."/>
            <person name="Fournet J."/>
            <person name="Haruta M."/>
            <person name="Huysman M.J."/>
            <person name="Jenkins B.D."/>
            <person name="Jiroutova K."/>
            <person name="Jorgensen R.E."/>
            <person name="Joubert Y."/>
            <person name="Kaplan A."/>
            <person name="Kroger N."/>
            <person name="Kroth P.G."/>
            <person name="La Roche J."/>
            <person name="Lindquist E."/>
            <person name="Lommer M."/>
            <person name="Martin-Jezequel V."/>
            <person name="Lopez P.J."/>
            <person name="Lucas S."/>
            <person name="Mangogna M."/>
            <person name="McGinnis K."/>
            <person name="Medlin L.K."/>
            <person name="Montsant A."/>
            <person name="Oudot-Le Secq M.P."/>
            <person name="Napoli C."/>
            <person name="Obornik M."/>
            <person name="Parker M.S."/>
            <person name="Petit J.L."/>
            <person name="Porcel B.M."/>
            <person name="Poulsen N."/>
            <person name="Robison M."/>
            <person name="Rychlewski L."/>
            <person name="Rynearson T.A."/>
            <person name="Schmutz J."/>
            <person name="Shapiro H."/>
            <person name="Siaut M."/>
            <person name="Stanley M."/>
            <person name="Sussman M.R."/>
            <person name="Taylor A.R."/>
            <person name="Vardi A."/>
            <person name="von Dassow P."/>
            <person name="Vyverman W."/>
            <person name="Willis A."/>
            <person name="Wyrwicz L.S."/>
            <person name="Rokhsar D.S."/>
            <person name="Weissenbach J."/>
            <person name="Armbrust E.V."/>
            <person name="Green B.R."/>
            <person name="Van de Peer Y."/>
            <person name="Grigoriev I.V."/>
        </authorList>
    </citation>
    <scope>NUCLEOTIDE SEQUENCE [LARGE SCALE GENOMIC DNA]</scope>
    <source>
        <strain evidence="2 3">CCMP1335</strain>
    </source>
</reference>
<organism evidence="2 3">
    <name type="scientific">Thalassiosira pseudonana</name>
    <name type="common">Marine diatom</name>
    <name type="synonym">Cyclotella nana</name>
    <dbReference type="NCBI Taxonomy" id="35128"/>
    <lineage>
        <taxon>Eukaryota</taxon>
        <taxon>Sar</taxon>
        <taxon>Stramenopiles</taxon>
        <taxon>Ochrophyta</taxon>
        <taxon>Bacillariophyta</taxon>
        <taxon>Coscinodiscophyceae</taxon>
        <taxon>Thalassiosirophycidae</taxon>
        <taxon>Thalassiosirales</taxon>
        <taxon>Thalassiosiraceae</taxon>
        <taxon>Thalassiosira</taxon>
    </lineage>
</organism>
<dbReference type="EMBL" id="CM000638">
    <property type="protein sequence ID" value="EED96681.1"/>
    <property type="molecule type" value="Genomic_DNA"/>
</dbReference>
<protein>
    <submittedName>
        <fullName evidence="2">Uncharacterized protein</fullName>
    </submittedName>
</protein>
<sequence length="343" mass="37330">MFRTPSISVLKQASAIACRSQPIPSPTTTRPPVRLSRRVLAANSTTSPRILTASLSTTPPSPPSNSSVAPSSTEVVDKGQEAIEKAERLHAELNEMIAAQRAKQIEELQRPFGSGFLSFLKASKPEIVNVFFAFVCVLLAYQIHGLRAGIRKLLAAQEEKDGEIDRLRGLLALLAEGESTRSADGDEDSGEQPTTFSLILSQKCAEAVRRIFEQSEKKVGYSWILGRKIAMGDAMEIERLVDELQPVVMTEIKTVVGDAAFTPEELKERHVETLKADREIIDNLSSSGDSDVSKQTAQINGLMEMLEEVHNKDLTDGGNTGALRANELSAGASGKVKRTRYAI</sequence>
<dbReference type="HOGENOM" id="CLU_810103_0_0_1"/>
<gene>
    <name evidence="2" type="ORF">THAPSDRAFT_1906</name>
</gene>
<dbReference type="KEGG" id="tps:THAPSDRAFT_1906"/>